<feature type="compositionally biased region" description="Basic residues" evidence="1">
    <location>
        <begin position="9"/>
        <end position="21"/>
    </location>
</feature>
<evidence type="ECO:0000313" key="3">
    <source>
        <dbReference type="Proteomes" id="UP000266841"/>
    </source>
</evidence>
<evidence type="ECO:0000313" key="2">
    <source>
        <dbReference type="EMBL" id="EJK49289.1"/>
    </source>
</evidence>
<dbReference type="InterPro" id="IPR013730">
    <property type="entry name" value="Fyv7/TAP26"/>
</dbReference>
<comment type="caution">
    <text evidence="2">The sequence shown here is derived from an EMBL/GenBank/DDBJ whole genome shotgun (WGS) entry which is preliminary data.</text>
</comment>
<protein>
    <recommendedName>
        <fullName evidence="4">rRNA-processing protein FYV7</fullName>
    </recommendedName>
</protein>
<reference evidence="2 3" key="1">
    <citation type="journal article" date="2012" name="Genome Biol.">
        <title>Genome and low-iron response of an oceanic diatom adapted to chronic iron limitation.</title>
        <authorList>
            <person name="Lommer M."/>
            <person name="Specht M."/>
            <person name="Roy A.S."/>
            <person name="Kraemer L."/>
            <person name="Andreson R."/>
            <person name="Gutowska M.A."/>
            <person name="Wolf J."/>
            <person name="Bergner S.V."/>
            <person name="Schilhabel M.B."/>
            <person name="Klostermeier U.C."/>
            <person name="Beiko R.G."/>
            <person name="Rosenstiel P."/>
            <person name="Hippler M."/>
            <person name="Laroche J."/>
        </authorList>
    </citation>
    <scope>NUCLEOTIDE SEQUENCE [LARGE SCALE GENOMIC DNA]</scope>
    <source>
        <strain evidence="2 3">CCMP1005</strain>
    </source>
</reference>
<dbReference type="EMBL" id="AGNL01044956">
    <property type="protein sequence ID" value="EJK49289.1"/>
    <property type="molecule type" value="Genomic_DNA"/>
</dbReference>
<dbReference type="OrthoDB" id="48568at2759"/>
<gene>
    <name evidence="2" type="ORF">THAOC_31858</name>
</gene>
<dbReference type="Proteomes" id="UP000266841">
    <property type="component" value="Unassembled WGS sequence"/>
</dbReference>
<feature type="compositionally biased region" description="Basic and acidic residues" evidence="1">
    <location>
        <begin position="61"/>
        <end position="74"/>
    </location>
</feature>
<evidence type="ECO:0000256" key="1">
    <source>
        <dbReference type="SAM" id="MobiDB-lite"/>
    </source>
</evidence>
<sequence>MSSGGGGNKPRHTRHRSSSRRPHNDGDDKEWSERGGRSQTNQLRKQAAISLSSFSSKKGHDRALQEYKKRKETNFNKNAVLLRQYQRAMKSEGYEAGKGASRKRKQSQEAEEDRAGQVESPDKKRKRHKSDPLHQARRKAEQRKAEQQDKAQQKQERMLDEGQKQAHRKKTARKYIERTRRGQPVMKNVICGMLDKIQNGSR</sequence>
<dbReference type="AlphaFoldDB" id="K0RAI0"/>
<name>K0RAI0_THAOC</name>
<feature type="compositionally biased region" description="Basic and acidic residues" evidence="1">
    <location>
        <begin position="113"/>
        <end position="122"/>
    </location>
</feature>
<dbReference type="OMA" id="SFYDKFF"/>
<accession>K0RAI0</accession>
<feature type="non-terminal residue" evidence="2">
    <location>
        <position position="202"/>
    </location>
</feature>
<organism evidence="2 3">
    <name type="scientific">Thalassiosira oceanica</name>
    <name type="common">Marine diatom</name>
    <dbReference type="NCBI Taxonomy" id="159749"/>
    <lineage>
        <taxon>Eukaryota</taxon>
        <taxon>Sar</taxon>
        <taxon>Stramenopiles</taxon>
        <taxon>Ochrophyta</taxon>
        <taxon>Bacillariophyta</taxon>
        <taxon>Coscinodiscophyceae</taxon>
        <taxon>Thalassiosirophycidae</taxon>
        <taxon>Thalassiosirales</taxon>
        <taxon>Thalassiosiraceae</taxon>
        <taxon>Thalassiosira</taxon>
    </lineage>
</organism>
<feature type="compositionally biased region" description="Polar residues" evidence="1">
    <location>
        <begin position="37"/>
        <end position="56"/>
    </location>
</feature>
<keyword evidence="3" id="KW-1185">Reference proteome</keyword>
<dbReference type="eggNOG" id="ENOG502R6E1">
    <property type="taxonomic scope" value="Eukaryota"/>
</dbReference>
<feature type="region of interest" description="Disordered" evidence="1">
    <location>
        <begin position="1"/>
        <end position="181"/>
    </location>
</feature>
<feature type="compositionally biased region" description="Basic and acidic residues" evidence="1">
    <location>
        <begin position="22"/>
        <end position="36"/>
    </location>
</feature>
<dbReference type="Pfam" id="PF08524">
    <property type="entry name" value="rRNA_processing"/>
    <property type="match status" value="1"/>
</dbReference>
<feature type="compositionally biased region" description="Basic and acidic residues" evidence="1">
    <location>
        <begin position="130"/>
        <end position="164"/>
    </location>
</feature>
<proteinExistence type="predicted"/>
<evidence type="ECO:0008006" key="4">
    <source>
        <dbReference type="Google" id="ProtNLM"/>
    </source>
</evidence>